<gene>
    <name evidence="2" type="ORF">AC3_A0132</name>
</gene>
<protein>
    <submittedName>
        <fullName evidence="2">Uncharacterized protein</fullName>
    </submittedName>
</protein>
<sequence>MPLNLKGGVIKAMTNYNIPFDMNFEDKILGGKLTLKQGACYIVPVLLAIILVSNNSLTTTVVDGQKVVNMGLVIYYIIIEIILTIISTIFAFVRVNGYSLIGYLIKSLKFFIREKDIKFYQ</sequence>
<comment type="caution">
    <text evidence="2">The sequence shown here is derived from an EMBL/GenBank/DDBJ whole genome shotgun (WGS) entry which is preliminary data.</text>
</comment>
<keyword evidence="1" id="KW-1133">Transmembrane helix</keyword>
<dbReference type="Proteomes" id="UP000005337">
    <property type="component" value="Unassembled WGS sequence"/>
</dbReference>
<feature type="transmembrane region" description="Helical" evidence="1">
    <location>
        <begin position="33"/>
        <end position="53"/>
    </location>
</feature>
<name>B1BR04_CLOPF</name>
<organism evidence="2 3">
    <name type="scientific">Clostridium perfringens E str. JGS1987</name>
    <dbReference type="NCBI Taxonomy" id="451755"/>
    <lineage>
        <taxon>Bacteria</taxon>
        <taxon>Bacillati</taxon>
        <taxon>Bacillota</taxon>
        <taxon>Clostridia</taxon>
        <taxon>Eubacteriales</taxon>
        <taxon>Clostridiaceae</taxon>
        <taxon>Clostridium</taxon>
    </lineage>
</organism>
<reference evidence="2 3" key="1">
    <citation type="submission" date="2007-07" db="EMBL/GenBank/DDBJ databases">
        <title>Annotation of Clostridium perfringens E str. JGS1987.</title>
        <authorList>
            <person name="Paulsen I."/>
            <person name="Sebastian Y."/>
        </authorList>
    </citation>
    <scope>NUCLEOTIDE SEQUENCE [LARGE SCALE GENOMIC DNA]</scope>
    <source>
        <strain evidence="3">E str. JGS1987</strain>
    </source>
</reference>
<evidence type="ECO:0000313" key="3">
    <source>
        <dbReference type="Proteomes" id="UP000005337"/>
    </source>
</evidence>
<dbReference type="EMBL" id="ABDW01000006">
    <property type="protein sequence ID" value="EDT15801.1"/>
    <property type="molecule type" value="Genomic_DNA"/>
</dbReference>
<dbReference type="Pfam" id="PF12666">
    <property type="entry name" value="PrgI"/>
    <property type="match status" value="1"/>
</dbReference>
<dbReference type="AlphaFoldDB" id="B1BR04"/>
<feature type="transmembrane region" description="Helical" evidence="1">
    <location>
        <begin position="73"/>
        <end position="93"/>
    </location>
</feature>
<dbReference type="InterPro" id="IPR024414">
    <property type="entry name" value="Uncharacterised_PrgI"/>
</dbReference>
<accession>B1BR04</accession>
<keyword evidence="1" id="KW-0812">Transmembrane</keyword>
<keyword evidence="1" id="KW-0472">Membrane</keyword>
<evidence type="ECO:0000313" key="2">
    <source>
        <dbReference type="EMBL" id="EDT15801.1"/>
    </source>
</evidence>
<proteinExistence type="predicted"/>
<evidence type="ECO:0000256" key="1">
    <source>
        <dbReference type="SAM" id="Phobius"/>
    </source>
</evidence>